<dbReference type="Proteomes" id="UP000321157">
    <property type="component" value="Unassembled WGS sequence"/>
</dbReference>
<protein>
    <submittedName>
        <fullName evidence="2">Uncharacterized protein</fullName>
    </submittedName>
</protein>
<feature type="transmembrane region" description="Helical" evidence="1">
    <location>
        <begin position="34"/>
        <end position="53"/>
    </location>
</feature>
<dbReference type="AlphaFoldDB" id="A0A511VAU4"/>
<keyword evidence="3" id="KW-1185">Reference proteome</keyword>
<proteinExistence type="predicted"/>
<dbReference type="EMBL" id="BJXX01000159">
    <property type="protein sequence ID" value="GEN35939.1"/>
    <property type="molecule type" value="Genomic_DNA"/>
</dbReference>
<comment type="caution">
    <text evidence="2">The sequence shown here is derived from an EMBL/GenBank/DDBJ whole genome shotgun (WGS) entry which is preliminary data.</text>
</comment>
<evidence type="ECO:0000313" key="2">
    <source>
        <dbReference type="EMBL" id="GEN35939.1"/>
    </source>
</evidence>
<keyword evidence="1" id="KW-0472">Membrane</keyword>
<gene>
    <name evidence="2" type="ORF">ADA01nite_33990</name>
</gene>
<keyword evidence="1" id="KW-1133">Transmembrane helix</keyword>
<evidence type="ECO:0000256" key="1">
    <source>
        <dbReference type="SAM" id="Phobius"/>
    </source>
</evidence>
<reference evidence="2 3" key="1">
    <citation type="submission" date="2019-07" db="EMBL/GenBank/DDBJ databases">
        <title>Whole genome shotgun sequence of Aneurinibacillus danicus NBRC 102444.</title>
        <authorList>
            <person name="Hosoyama A."/>
            <person name="Uohara A."/>
            <person name="Ohji S."/>
            <person name="Ichikawa N."/>
        </authorList>
    </citation>
    <scope>NUCLEOTIDE SEQUENCE [LARGE SCALE GENOMIC DNA]</scope>
    <source>
        <strain evidence="2 3">NBRC 102444</strain>
    </source>
</reference>
<evidence type="ECO:0000313" key="3">
    <source>
        <dbReference type="Proteomes" id="UP000321157"/>
    </source>
</evidence>
<sequence>MSKIEILSVIAIVLGIILIELVRNPKNNPYYRMLVMLLLITEAFILGFILTQFL</sequence>
<name>A0A511VAU4_9BACL</name>
<dbReference type="RefSeq" id="WP_170230343.1">
    <property type="nucleotide sequence ID" value="NZ_BJXX01000159.1"/>
</dbReference>
<accession>A0A511VAU4</accession>
<feature type="transmembrane region" description="Helical" evidence="1">
    <location>
        <begin position="6"/>
        <end position="22"/>
    </location>
</feature>
<organism evidence="2 3">
    <name type="scientific">Aneurinibacillus danicus</name>
    <dbReference type="NCBI Taxonomy" id="267746"/>
    <lineage>
        <taxon>Bacteria</taxon>
        <taxon>Bacillati</taxon>
        <taxon>Bacillota</taxon>
        <taxon>Bacilli</taxon>
        <taxon>Bacillales</taxon>
        <taxon>Paenibacillaceae</taxon>
        <taxon>Aneurinibacillus group</taxon>
        <taxon>Aneurinibacillus</taxon>
    </lineage>
</organism>
<keyword evidence="1" id="KW-0812">Transmembrane</keyword>